<reference evidence="2" key="1">
    <citation type="submission" date="2020-06" db="EMBL/GenBank/DDBJ databases">
        <authorList>
            <person name="Li T."/>
            <person name="Hu X."/>
            <person name="Zhang T."/>
            <person name="Song X."/>
            <person name="Zhang H."/>
            <person name="Dai N."/>
            <person name="Sheng W."/>
            <person name="Hou X."/>
            <person name="Wei L."/>
        </authorList>
    </citation>
    <scope>NUCLEOTIDE SEQUENCE</scope>
    <source>
        <strain evidence="2">KEN1</strain>
        <tissue evidence="2">Leaf</tissue>
    </source>
</reference>
<organism evidence="2">
    <name type="scientific">Sesamum latifolium</name>
    <dbReference type="NCBI Taxonomy" id="2727402"/>
    <lineage>
        <taxon>Eukaryota</taxon>
        <taxon>Viridiplantae</taxon>
        <taxon>Streptophyta</taxon>
        <taxon>Embryophyta</taxon>
        <taxon>Tracheophyta</taxon>
        <taxon>Spermatophyta</taxon>
        <taxon>Magnoliopsida</taxon>
        <taxon>eudicotyledons</taxon>
        <taxon>Gunneridae</taxon>
        <taxon>Pentapetalae</taxon>
        <taxon>asterids</taxon>
        <taxon>lamiids</taxon>
        <taxon>Lamiales</taxon>
        <taxon>Pedaliaceae</taxon>
        <taxon>Sesamum</taxon>
    </lineage>
</organism>
<dbReference type="EMBL" id="JACGWN010000001">
    <property type="protein sequence ID" value="KAL0462888.1"/>
    <property type="molecule type" value="Genomic_DNA"/>
</dbReference>
<accession>A0AAW2YAW1</accession>
<evidence type="ECO:0000256" key="1">
    <source>
        <dbReference type="SAM" id="MobiDB-lite"/>
    </source>
</evidence>
<evidence type="ECO:0000313" key="2">
    <source>
        <dbReference type="EMBL" id="KAL0462888.1"/>
    </source>
</evidence>
<dbReference type="AlphaFoldDB" id="A0AAW2YAW1"/>
<feature type="compositionally biased region" description="Basic and acidic residues" evidence="1">
    <location>
        <begin position="1"/>
        <end position="19"/>
    </location>
</feature>
<name>A0AAW2YAW1_9LAMI</name>
<feature type="region of interest" description="Disordered" evidence="1">
    <location>
        <begin position="1"/>
        <end position="23"/>
    </location>
</feature>
<sequence>MDKEGDRRSPGRWVLDRRSPGRSIVTSSPGCWLAGRELTGSLVPRPTIWTSSGRLITFGKKSLTSKISFGKDLANHSLFGMMRLLPCKTLKCI</sequence>
<protein>
    <submittedName>
        <fullName evidence="2">Uncharacterized protein</fullName>
    </submittedName>
</protein>
<reference evidence="2" key="2">
    <citation type="journal article" date="2024" name="Plant">
        <title>Genomic evolution and insights into agronomic trait innovations of Sesamum species.</title>
        <authorList>
            <person name="Miao H."/>
            <person name="Wang L."/>
            <person name="Qu L."/>
            <person name="Liu H."/>
            <person name="Sun Y."/>
            <person name="Le M."/>
            <person name="Wang Q."/>
            <person name="Wei S."/>
            <person name="Zheng Y."/>
            <person name="Lin W."/>
            <person name="Duan Y."/>
            <person name="Cao H."/>
            <person name="Xiong S."/>
            <person name="Wang X."/>
            <person name="Wei L."/>
            <person name="Li C."/>
            <person name="Ma Q."/>
            <person name="Ju M."/>
            <person name="Zhao R."/>
            <person name="Li G."/>
            <person name="Mu C."/>
            <person name="Tian Q."/>
            <person name="Mei H."/>
            <person name="Zhang T."/>
            <person name="Gao T."/>
            <person name="Zhang H."/>
        </authorList>
    </citation>
    <scope>NUCLEOTIDE SEQUENCE</scope>
    <source>
        <strain evidence="2">KEN1</strain>
    </source>
</reference>
<comment type="caution">
    <text evidence="2">The sequence shown here is derived from an EMBL/GenBank/DDBJ whole genome shotgun (WGS) entry which is preliminary data.</text>
</comment>
<gene>
    <name evidence="2" type="ORF">Slati_0176400</name>
</gene>
<proteinExistence type="predicted"/>